<feature type="compositionally biased region" description="Low complexity" evidence="6">
    <location>
        <begin position="2330"/>
        <end position="2345"/>
    </location>
</feature>
<feature type="repeat" description="CSPG" evidence="5">
    <location>
        <begin position="1265"/>
        <end position="1355"/>
    </location>
</feature>
<keyword evidence="7" id="KW-0812">Transmembrane</keyword>
<dbReference type="Pfam" id="PF16184">
    <property type="entry name" value="Cadherin_3"/>
    <property type="match status" value="13"/>
</dbReference>
<reference evidence="10" key="1">
    <citation type="submission" date="2025-08" db="UniProtKB">
        <authorList>
            <consortium name="RefSeq"/>
        </authorList>
    </citation>
    <scope>IDENTIFICATION</scope>
</reference>
<feature type="repeat" description="CSPG" evidence="5">
    <location>
        <begin position="1495"/>
        <end position="1587"/>
    </location>
</feature>
<feature type="transmembrane region" description="Helical" evidence="7">
    <location>
        <begin position="2395"/>
        <end position="2416"/>
    </location>
</feature>
<keyword evidence="2" id="KW-0677">Repeat</keyword>
<dbReference type="InterPro" id="IPR051561">
    <property type="entry name" value="FRAS1_ECM"/>
</dbReference>
<dbReference type="Proteomes" id="UP000694871">
    <property type="component" value="Unplaced"/>
</dbReference>
<keyword evidence="9" id="KW-1185">Reference proteome</keyword>
<evidence type="ECO:0000256" key="6">
    <source>
        <dbReference type="SAM" id="MobiDB-lite"/>
    </source>
</evidence>
<keyword evidence="7" id="KW-1133">Transmembrane helix</keyword>
<evidence type="ECO:0000313" key="10">
    <source>
        <dbReference type="RefSeq" id="XP_015280261.1"/>
    </source>
</evidence>
<feature type="repeat" description="CSPG" evidence="5">
    <location>
        <begin position="1611"/>
        <end position="1701"/>
    </location>
</feature>
<feature type="region of interest" description="Disordered" evidence="6">
    <location>
        <begin position="2323"/>
        <end position="2379"/>
    </location>
</feature>
<accession>A0ABM1L2S4</accession>
<protein>
    <submittedName>
        <fullName evidence="10">Chondroitin sulfate proteoglycan 4</fullName>
    </submittedName>
</protein>
<feature type="repeat" description="CSPG" evidence="5">
    <location>
        <begin position="690"/>
        <end position="784"/>
    </location>
</feature>
<sequence length="2498" mass="276155">MLTCTFGYPVPNRTRYTKVSPTILGDDDLAEVNDEATERQVWLSIKCTPALPHCLLYEKGAGSEQDKIVLISPSQTGSHNCVKDSKRGFQLHPTCSNWLSNAFTTNSSHQLNTVTETHIVWASVQSGSFYFGADSLVLVMNRISPNMAADPMSSRASFFGDGFVEMPLVKTYATVQLHVQFYTSQRSGLLFLAAGQTDYLLLELRGGMLQARLDLGSEELTVKSPAGPQLNNLVIHDADLLVADGRMSLTVDGLFNASVALPAPPNQLDIDYGLYVGGTGSLELPYLTGASLPFRGCLHAVTFNDHDVLSALASRSGARRVHGVREGCSEEFSAGPDDPLGFLGPDSYIAFPSWSARAEGTIEFVVTTSVKQAPLIYQSGLQNDFFYLEIFDGRLRGVVEKGNGPVVLHNNIYLSNEQEHYVKVHMDVRRFEILVDYYASQTSNKGIHNYLDLQGPLFVGGLSEKAASRLRERRLAFASGNGFSNSSFVGCMEDLRVNLEKRSLRDALVTQDMTAGCGMLEQFAEYDDAYEQDEAPKSPPPDYWQGPIVEPCHPDPNLPPVFANFTKLLHVSPLVIAEGGTAFLEWRHTQPTIDLSSANIRQSQVLLKVTSDPRHGQLELDVFSARNRRKFTLLDIVNRKVKYVHDGSEGPMDQVLLEVTVTSRRGVPECLWQGQIYLLPIKINPVNDAPEVVFPHGDLMVILEHTRKVLGPDIIQALDDDTPCDSLRFQLLGGKRMEEGYVEYDFSPGVPIEEFSCRDLEAGHVVYVHQNGPTSPLIFQVNDGMVMSPVATLRVVAMEPDIQVRNNTGLVVSQGGVVPITTANLSVETNAVQQKVPILYQLTAPLQYGEIQKQGVVGGEWKAVESFHQQEVEQGRVQYFSTDAELLAEDVIEKVRFVVQVGQKTLRNNTFLIRIKRATIRMKTMVPLQMRNERQRNITAAELGAVLEEAGSGPVFFHYLIVQPPKKGNLELQGSRLTEGFGFTQEDLQSHRLSYAATIRDSKESEDFFQFRVMAEEHYSPVYTYTIHVGGDPDAPTLTNVLLSVLEGGQAVISKDHLFVKTVNSMDYMYEVIEGPTHGKLIWRTSGNWPSSQESVTKFTNEDILRGRLVYQHDDSETLEDDIPFVAIRQDEGSLDSDAEEVRGVFRVSIQPVNDHTPVQVVNKVFNVVRHGQRLLTTDDIAFVDKDSGFSDTQLVLVRKDILFGSIIAVDNRSLQVYRFTQDDLRKKKILFVHSGADRGWIQFQVSDGLHQTATLLEVQASDPYLKIENHTGLVVRQGGQRTIDSSVLSLETNMDIRNDEDILFRIVAPPQWGVVLRGGQEVSFFTQKDLLSGEVVYQHNGSKNSQDRIHFSVEVNQVVVEGTLNVAVSLESQTSPLNFVHHERIHIPQGEAVEIKNDYLLVQHEDIPPQEIVYTVTVPPLSGFLVALSEGPTSEEPPNLDPIQSFTQEDIDEGKVLYLHSNPEIQSDQFTVDITANGADTLEGVVVSLEILPISIPLEVHNVTVVEGGAKAISMEVLNIPSTYFSALNVEFVVLQGPEHGTLQNTERPEEVNLRGFSWFEVEQQLIQYVHDGSESFTDGFTVVANVSEVNQQSQPRRVSIEVIPSNDEAPVVLVNGELQMPEGGTAEITTELLRTEDEDTPPEDVVYSIRTPVNGRVVLKSSPQNTALRFSQAQINSRLVQFIHEGPLEGGFSFDVSDGENMSPGHFFSVRAQKQTAITLENKQDLTVCPGSQQPITSQNLKAAASDEVETRSIVYIIEQPPKFGRLVNGQEGGDGGNLKNFTQEEVDNGEIFYQHEMPDQPFWLLEDSLHFRISSPSTTTDPYILRLSVPFETTCPQRATQLWRNKGLTVPEAQNAVIDTSVLDASNLLAKEPEFRRAEYDVIFLVTELPHHGSLSLPDGPVNRKHPYFLQSDLTEGGLEYAHHGSSTLDDHFRFDAWLRRVDVGSLQPPQKGEGLVLSGTFNVTVRDTNEMPPQLVSQGGTLQVLHNSPMMLSQEHLNAMDPDSSPDEINYEVLPGSSGGFVASVRNKQVPLTQFTQADINNGQLMFIANGTNSPGTLDLSISDGHNPSIFTSLEVMILPATTWATNQTPLEIAQEVNMASLSQGHLLGASAQGGQDTFYRLIRDPQFGQLRVNQNPARDFSHKQVDNGEVTFTFTDFTSPKDEFQFIATSGGVNISGTVNVTVKALVKTQEDILWPRGATVALDTSVLDASELANKTKSIPVFKILRAPQDSHFVKVPRDKGDHPISIDAFNQHDLERGLVALEIWDAEDSGTDLQRDSFQFELVAEGVPPAMESVTYTTEAFNASATYRATLLHVPGLQDNSRSPTTQSITPSSQTLTSWPQGTETPGHSSSKPPTLPTARAGHGVTTSASPTERGTLLGFIEANMFSIILPICLILLLLALILPLLFYLHKRNKTGKHNVQGTPPKYKNGTVGDQETFRKTDPNQAIPLMTVNTLEAKGPTSKGPGGQQDPELLQYCRTSNPALKNSQYWV</sequence>
<dbReference type="SUPFAM" id="SSF49899">
    <property type="entry name" value="Concanavalin A-like lectins/glucanases"/>
    <property type="match status" value="2"/>
</dbReference>
<feature type="domain" description="Laminin G" evidence="8">
    <location>
        <begin position="153"/>
        <end position="328"/>
    </location>
</feature>
<organism evidence="9 10">
    <name type="scientific">Gekko japonicus</name>
    <name type="common">Schlegel's Japanese gecko</name>
    <dbReference type="NCBI Taxonomy" id="146911"/>
    <lineage>
        <taxon>Eukaryota</taxon>
        <taxon>Metazoa</taxon>
        <taxon>Chordata</taxon>
        <taxon>Craniata</taxon>
        <taxon>Vertebrata</taxon>
        <taxon>Euteleostomi</taxon>
        <taxon>Lepidosauria</taxon>
        <taxon>Squamata</taxon>
        <taxon>Bifurcata</taxon>
        <taxon>Gekkota</taxon>
        <taxon>Gekkonidae</taxon>
        <taxon>Gekkoninae</taxon>
        <taxon>Gekko</taxon>
    </lineage>
</organism>
<dbReference type="Pfam" id="PF02210">
    <property type="entry name" value="Laminin_G_2"/>
    <property type="match status" value="2"/>
</dbReference>
<evidence type="ECO:0000256" key="1">
    <source>
        <dbReference type="ARBA" id="ARBA00022729"/>
    </source>
</evidence>
<feature type="repeat" description="CSPG" evidence="5">
    <location>
        <begin position="565"/>
        <end position="660"/>
    </location>
</feature>
<dbReference type="InterPro" id="IPR013320">
    <property type="entry name" value="ConA-like_dom_sf"/>
</dbReference>
<feature type="domain" description="Laminin G" evidence="8">
    <location>
        <begin position="338"/>
        <end position="517"/>
    </location>
</feature>
<proteinExistence type="predicted"/>
<evidence type="ECO:0000256" key="7">
    <source>
        <dbReference type="SAM" id="Phobius"/>
    </source>
</evidence>
<feature type="repeat" description="CSPG" evidence="5">
    <location>
        <begin position="1719"/>
        <end position="1817"/>
    </location>
</feature>
<evidence type="ECO:0000313" key="9">
    <source>
        <dbReference type="Proteomes" id="UP000694871"/>
    </source>
</evidence>
<keyword evidence="7" id="KW-0472">Membrane</keyword>
<dbReference type="PANTHER" id="PTHR45739:SF13">
    <property type="entry name" value="CHONDROITIN SULFATE PROTEOGLYCAN 4"/>
    <property type="match status" value="1"/>
</dbReference>
<feature type="repeat" description="CSPG" evidence="5">
    <location>
        <begin position="801"/>
        <end position="902"/>
    </location>
</feature>
<dbReference type="Gene3D" id="2.60.120.200">
    <property type="match status" value="2"/>
</dbReference>
<gene>
    <name evidence="10" type="primary">CSPG4</name>
</gene>
<feature type="repeat" description="CSPG" evidence="5">
    <location>
        <begin position="1842"/>
        <end position="1941"/>
    </location>
</feature>
<feature type="repeat" description="CSPG" evidence="5">
    <location>
        <begin position="1977"/>
        <end position="2069"/>
    </location>
</feature>
<dbReference type="CDD" id="cd00110">
    <property type="entry name" value="LamG"/>
    <property type="match status" value="2"/>
</dbReference>
<evidence type="ECO:0000256" key="5">
    <source>
        <dbReference type="PROSITE-ProRule" id="PRU01201"/>
    </source>
</evidence>
<feature type="repeat" description="CSPG" evidence="5">
    <location>
        <begin position="1157"/>
        <end position="1249"/>
    </location>
</feature>
<feature type="repeat" description="CSPG" evidence="5">
    <location>
        <begin position="919"/>
        <end position="1014"/>
    </location>
</feature>
<evidence type="ECO:0000256" key="4">
    <source>
        <dbReference type="PROSITE-ProRule" id="PRU00122"/>
    </source>
</evidence>
<evidence type="ECO:0000256" key="3">
    <source>
        <dbReference type="ARBA" id="ARBA00023180"/>
    </source>
</evidence>
<evidence type="ECO:0000256" key="2">
    <source>
        <dbReference type="ARBA" id="ARBA00022737"/>
    </source>
</evidence>
<dbReference type="InterPro" id="IPR001791">
    <property type="entry name" value="Laminin_G"/>
</dbReference>
<name>A0ABM1L2S4_GEKJA</name>
<dbReference type="SMART" id="SM00282">
    <property type="entry name" value="LamG"/>
    <property type="match status" value="2"/>
</dbReference>
<dbReference type="PROSITE" id="PS50025">
    <property type="entry name" value="LAM_G_DOMAIN"/>
    <property type="match status" value="2"/>
</dbReference>
<dbReference type="InterPro" id="IPR039005">
    <property type="entry name" value="CSPG_rpt"/>
</dbReference>
<dbReference type="PANTHER" id="PTHR45739">
    <property type="entry name" value="MATRIX PROTEIN, PUTATIVE-RELATED"/>
    <property type="match status" value="1"/>
</dbReference>
<evidence type="ECO:0000259" key="8">
    <source>
        <dbReference type="PROSITE" id="PS50025"/>
    </source>
</evidence>
<dbReference type="RefSeq" id="XP_015280261.1">
    <property type="nucleotide sequence ID" value="XM_015424775.1"/>
</dbReference>
<keyword evidence="1" id="KW-0732">Signal</keyword>
<dbReference type="GeneID" id="107121785"/>
<feature type="compositionally biased region" description="Polar residues" evidence="6">
    <location>
        <begin position="2346"/>
        <end position="2360"/>
    </location>
</feature>
<feature type="region of interest" description="Disordered" evidence="6">
    <location>
        <begin position="2422"/>
        <end position="2446"/>
    </location>
</feature>
<keyword evidence="3" id="KW-0325">Glycoprotein</keyword>
<feature type="repeat" description="CSPG" evidence="5">
    <location>
        <begin position="1377"/>
        <end position="1476"/>
    </location>
</feature>
<dbReference type="PROSITE" id="PS51854">
    <property type="entry name" value="CSPG"/>
    <property type="match status" value="13"/>
</dbReference>
<comment type="caution">
    <text evidence="4">Lacks conserved residue(s) required for the propagation of feature annotation.</text>
</comment>
<feature type="repeat" description="CSPG" evidence="5">
    <location>
        <begin position="1034"/>
        <end position="1128"/>
    </location>
</feature>